<dbReference type="PANTHER" id="PTHR31061:SF24">
    <property type="entry name" value="LD22376P"/>
    <property type="match status" value="1"/>
</dbReference>
<feature type="transmembrane region" description="Helical" evidence="1">
    <location>
        <begin position="217"/>
        <end position="237"/>
    </location>
</feature>
<dbReference type="InterPro" id="IPR012429">
    <property type="entry name" value="HGSNAT_cat"/>
</dbReference>
<comment type="caution">
    <text evidence="3">The sequence shown here is derived from an EMBL/GenBank/DDBJ whole genome shotgun (WGS) entry which is preliminary data.</text>
</comment>
<evidence type="ECO:0000256" key="1">
    <source>
        <dbReference type="SAM" id="Phobius"/>
    </source>
</evidence>
<dbReference type="AlphaFoldDB" id="A0ABD1FEQ2"/>
<feature type="transmembrane region" description="Helical" evidence="1">
    <location>
        <begin position="436"/>
        <end position="455"/>
    </location>
</feature>
<dbReference type="PANTHER" id="PTHR31061">
    <property type="entry name" value="LD22376P"/>
    <property type="match status" value="1"/>
</dbReference>
<protein>
    <recommendedName>
        <fullName evidence="2">Heparan-alpha-glucosaminide N-acetyltransferase catalytic domain-containing protein</fullName>
    </recommendedName>
</protein>
<feature type="transmembrane region" description="Helical" evidence="1">
    <location>
        <begin position="137"/>
        <end position="158"/>
    </location>
</feature>
<proteinExistence type="predicted"/>
<dbReference type="Pfam" id="PF07786">
    <property type="entry name" value="HGSNAT_cat"/>
    <property type="match status" value="1"/>
</dbReference>
<organism evidence="3 4">
    <name type="scientific">Hypothenemus hampei</name>
    <name type="common">Coffee berry borer</name>
    <dbReference type="NCBI Taxonomy" id="57062"/>
    <lineage>
        <taxon>Eukaryota</taxon>
        <taxon>Metazoa</taxon>
        <taxon>Ecdysozoa</taxon>
        <taxon>Arthropoda</taxon>
        <taxon>Hexapoda</taxon>
        <taxon>Insecta</taxon>
        <taxon>Pterygota</taxon>
        <taxon>Neoptera</taxon>
        <taxon>Endopterygota</taxon>
        <taxon>Coleoptera</taxon>
        <taxon>Polyphaga</taxon>
        <taxon>Cucujiformia</taxon>
        <taxon>Curculionidae</taxon>
        <taxon>Scolytinae</taxon>
        <taxon>Hypothenemus</taxon>
    </lineage>
</organism>
<feature type="transmembrane region" description="Helical" evidence="1">
    <location>
        <begin position="319"/>
        <end position="342"/>
    </location>
</feature>
<feature type="transmembrane region" description="Helical" evidence="1">
    <location>
        <begin position="467"/>
        <end position="490"/>
    </location>
</feature>
<feature type="domain" description="Heparan-alpha-glucosaminide N-acetyltransferase catalytic" evidence="2">
    <location>
        <begin position="175"/>
        <end position="294"/>
    </location>
</feature>
<sequence length="515" mass="58853">MTWNFIDDYTGDPIVSFQNQTFDLDKLKIDQYYFTVTTDPSKVDLSNIHVYTLHKECIECPYTFLNKSEKDISKTNNMFRLATEQMDYYPQNLMDSVICDLDLNHFQQFGIYNIKVNNLTACDVEVISDPVNPNSPIFTVALIHIVLFTCVYLVLRYWQRWQQQDKAPEAHKKERVKSLDAFRGISIVLMIFANFGSGGYEFIDHTTWNGLHVADLVFPWFMWIMGACIPISLISSFKRNISNKDLMWNVAKRSVKLFLLGIFLNSGCDLYYIRIFGVLQRFGLCYFIVTTILIFTMVREESMINERNSIILKNLVDILKLWKAWLISLLILAVHCIIIFTVTAPGCPKGYMGPGGLHKNRSYINCIGGATGYIDKLLLGHHVYQNPTINEVFESKPFEPEGILGCLTSVLHVMLGVQAGVTLLTFKGHFERILRWLIWGVLLGVIGGALCGFSKEDGLIPLNKNLWSLSFVCVTSCFALFLLSLCYFFIDVKTWWSGKPLLFAGMNAIILYIGM</sequence>
<keyword evidence="1" id="KW-1133">Transmembrane helix</keyword>
<dbReference type="EMBL" id="JBDJPC010000001">
    <property type="protein sequence ID" value="KAL1516626.1"/>
    <property type="molecule type" value="Genomic_DNA"/>
</dbReference>
<gene>
    <name evidence="3" type="ORF">ABEB36_000511</name>
</gene>
<keyword evidence="1" id="KW-0812">Transmembrane</keyword>
<accession>A0ABD1FEQ2</accession>
<feature type="transmembrane region" description="Helical" evidence="1">
    <location>
        <begin position="279"/>
        <end position="298"/>
    </location>
</feature>
<name>A0ABD1FEQ2_HYPHA</name>
<evidence type="ECO:0000313" key="3">
    <source>
        <dbReference type="EMBL" id="KAL1516626.1"/>
    </source>
</evidence>
<reference evidence="3 4" key="1">
    <citation type="submission" date="2024-05" db="EMBL/GenBank/DDBJ databases">
        <title>Genetic variation in Jamaican populations of the coffee berry borer (Hypothenemus hampei).</title>
        <authorList>
            <person name="Errbii M."/>
            <person name="Myrie A."/>
        </authorList>
    </citation>
    <scope>NUCLEOTIDE SEQUENCE [LARGE SCALE GENOMIC DNA]</scope>
    <source>
        <strain evidence="3">JA-Hopewell-2020-01-JO</strain>
        <tissue evidence="3">Whole body</tissue>
    </source>
</reference>
<feature type="transmembrane region" description="Helical" evidence="1">
    <location>
        <begin position="497"/>
        <end position="514"/>
    </location>
</feature>
<feature type="transmembrane region" description="Helical" evidence="1">
    <location>
        <begin position="179"/>
        <end position="197"/>
    </location>
</feature>
<feature type="transmembrane region" description="Helical" evidence="1">
    <location>
        <begin position="257"/>
        <end position="273"/>
    </location>
</feature>
<evidence type="ECO:0000259" key="2">
    <source>
        <dbReference type="Pfam" id="PF07786"/>
    </source>
</evidence>
<keyword evidence="4" id="KW-1185">Reference proteome</keyword>
<dbReference type="Proteomes" id="UP001566132">
    <property type="component" value="Unassembled WGS sequence"/>
</dbReference>
<evidence type="ECO:0000313" key="4">
    <source>
        <dbReference type="Proteomes" id="UP001566132"/>
    </source>
</evidence>
<feature type="transmembrane region" description="Helical" evidence="1">
    <location>
        <begin position="402"/>
        <end position="424"/>
    </location>
</feature>
<keyword evidence="1" id="KW-0472">Membrane</keyword>